<sequence>MSHPASPAPRRIALVAAMLLALATSGCAVITVASTATSVAVTGASLAVGAGVGAVKLTGRAVGAAVDLAVPDSNTD</sequence>
<organism evidence="2 3">
    <name type="scientific">Ramlibacter rhizophilus</name>
    <dbReference type="NCBI Taxonomy" id="1781167"/>
    <lineage>
        <taxon>Bacteria</taxon>
        <taxon>Pseudomonadati</taxon>
        <taxon>Pseudomonadota</taxon>
        <taxon>Betaproteobacteria</taxon>
        <taxon>Burkholderiales</taxon>
        <taxon>Comamonadaceae</taxon>
        <taxon>Ramlibacter</taxon>
    </lineage>
</organism>
<evidence type="ECO:0000313" key="2">
    <source>
        <dbReference type="EMBL" id="TFZ01510.1"/>
    </source>
</evidence>
<comment type="caution">
    <text evidence="2">The sequence shown here is derived from an EMBL/GenBank/DDBJ whole genome shotgun (WGS) entry which is preliminary data.</text>
</comment>
<feature type="signal peptide" evidence="1">
    <location>
        <begin position="1"/>
        <end position="28"/>
    </location>
</feature>
<dbReference type="AlphaFoldDB" id="A0A4Z0BSV5"/>
<name>A0A4Z0BSV5_9BURK</name>
<gene>
    <name evidence="2" type="ORF">EZ242_09060</name>
</gene>
<keyword evidence="3" id="KW-1185">Reference proteome</keyword>
<dbReference type="EMBL" id="SMLL01000003">
    <property type="protein sequence ID" value="TFZ01510.1"/>
    <property type="molecule type" value="Genomic_DNA"/>
</dbReference>
<evidence type="ECO:0000256" key="1">
    <source>
        <dbReference type="SAM" id="SignalP"/>
    </source>
</evidence>
<proteinExistence type="predicted"/>
<feature type="chain" id="PRO_5021242718" description="Lipoprotein" evidence="1">
    <location>
        <begin position="29"/>
        <end position="76"/>
    </location>
</feature>
<evidence type="ECO:0008006" key="4">
    <source>
        <dbReference type="Google" id="ProtNLM"/>
    </source>
</evidence>
<accession>A0A4Z0BSV5</accession>
<keyword evidence="1" id="KW-0732">Signal</keyword>
<dbReference type="Proteomes" id="UP000297564">
    <property type="component" value="Unassembled WGS sequence"/>
</dbReference>
<reference evidence="2 3" key="1">
    <citation type="submission" date="2019-03" db="EMBL/GenBank/DDBJ databases">
        <title>Ramlibacter rhizophilus CCTCC AB2015357, whole genome shotgun sequence.</title>
        <authorList>
            <person name="Zhang X."/>
            <person name="Feng G."/>
            <person name="Zhu H."/>
        </authorList>
    </citation>
    <scope>NUCLEOTIDE SEQUENCE [LARGE SCALE GENOMIC DNA]</scope>
    <source>
        <strain evidence="2 3">CCTCC AB2015357</strain>
    </source>
</reference>
<protein>
    <recommendedName>
        <fullName evidence="4">Lipoprotein</fullName>
    </recommendedName>
</protein>
<evidence type="ECO:0000313" key="3">
    <source>
        <dbReference type="Proteomes" id="UP000297564"/>
    </source>
</evidence>